<protein>
    <recommendedName>
        <fullName evidence="7">Translation initiation factor IF-3</fullName>
    </recommendedName>
</protein>
<dbReference type="InterPro" id="IPR019815">
    <property type="entry name" value="Translation_initiation_fac_3_C"/>
</dbReference>
<name>A0A0F9S1L8_9ZZZZ</name>
<keyword evidence="3" id="KW-0648">Protein biosynthesis</keyword>
<dbReference type="PANTHER" id="PTHR10938:SF0">
    <property type="entry name" value="TRANSLATION INITIATION FACTOR IF-3, MITOCHONDRIAL"/>
    <property type="match status" value="1"/>
</dbReference>
<dbReference type="SUPFAM" id="SSF54364">
    <property type="entry name" value="Translation initiation factor IF3, N-terminal domain"/>
    <property type="match status" value="1"/>
</dbReference>
<keyword evidence="2" id="KW-0396">Initiation factor</keyword>
<dbReference type="Pfam" id="PF05198">
    <property type="entry name" value="IF3_N"/>
    <property type="match status" value="1"/>
</dbReference>
<dbReference type="GO" id="GO:0003743">
    <property type="term" value="F:translation initiation factor activity"/>
    <property type="evidence" value="ECO:0007669"/>
    <property type="project" value="UniProtKB-KW"/>
</dbReference>
<comment type="similarity">
    <text evidence="1">Belongs to the IF-3 family.</text>
</comment>
<evidence type="ECO:0000259" key="5">
    <source>
        <dbReference type="Pfam" id="PF05198"/>
    </source>
</evidence>
<proteinExistence type="inferred from homology"/>
<dbReference type="Gene3D" id="3.30.110.10">
    <property type="entry name" value="Translation initiation factor 3 (IF-3), C-terminal domain"/>
    <property type="match status" value="1"/>
</dbReference>
<dbReference type="PANTHER" id="PTHR10938">
    <property type="entry name" value="TRANSLATION INITIATION FACTOR IF-3"/>
    <property type="match status" value="1"/>
</dbReference>
<dbReference type="InterPro" id="IPR019814">
    <property type="entry name" value="Translation_initiation_fac_3_N"/>
</dbReference>
<dbReference type="PROSITE" id="PS00938">
    <property type="entry name" value="IF3"/>
    <property type="match status" value="1"/>
</dbReference>
<dbReference type="InterPro" id="IPR036787">
    <property type="entry name" value="T_IF-3_N_sf"/>
</dbReference>
<dbReference type="InterPro" id="IPR036788">
    <property type="entry name" value="T_IF-3_C_sf"/>
</dbReference>
<evidence type="ECO:0000256" key="1">
    <source>
        <dbReference type="ARBA" id="ARBA00005439"/>
    </source>
</evidence>
<comment type="caution">
    <text evidence="6">The sequence shown here is derived from an EMBL/GenBank/DDBJ whole genome shotgun (WGS) entry which is preliminary data.</text>
</comment>
<organism evidence="6">
    <name type="scientific">marine sediment metagenome</name>
    <dbReference type="NCBI Taxonomy" id="412755"/>
    <lineage>
        <taxon>unclassified sequences</taxon>
        <taxon>metagenomes</taxon>
        <taxon>ecological metagenomes</taxon>
    </lineage>
</organism>
<sequence>MISKAQAISMAESEGLDLVQVSLHRDGSIPTCKIVDYGKYKYELSKRQKAQAKKQRESIVKTKEIKFRPSTGINDLRTKANKARKFIEEGCRVKIVMSFKGREMQHKHLAPAKLDLFLELLEMDVHKFEEPKFEGRLMSIMIAASRSKAVKKAS</sequence>
<dbReference type="Gene3D" id="3.10.20.80">
    <property type="entry name" value="Translation initiation factor 3 (IF-3), N-terminal domain"/>
    <property type="match status" value="1"/>
</dbReference>
<gene>
    <name evidence="6" type="ORF">LCGC14_0526140</name>
</gene>
<dbReference type="GO" id="GO:0043022">
    <property type="term" value="F:ribosome binding"/>
    <property type="evidence" value="ECO:0007669"/>
    <property type="project" value="TreeGrafter"/>
</dbReference>
<evidence type="ECO:0008006" key="7">
    <source>
        <dbReference type="Google" id="ProtNLM"/>
    </source>
</evidence>
<reference evidence="6" key="1">
    <citation type="journal article" date="2015" name="Nature">
        <title>Complex archaea that bridge the gap between prokaryotes and eukaryotes.</title>
        <authorList>
            <person name="Spang A."/>
            <person name="Saw J.H."/>
            <person name="Jorgensen S.L."/>
            <person name="Zaremba-Niedzwiedzka K."/>
            <person name="Martijn J."/>
            <person name="Lind A.E."/>
            <person name="van Eijk R."/>
            <person name="Schleper C."/>
            <person name="Guy L."/>
            <person name="Ettema T.J."/>
        </authorList>
    </citation>
    <scope>NUCLEOTIDE SEQUENCE</scope>
</reference>
<dbReference type="NCBIfam" id="TIGR00168">
    <property type="entry name" value="infC"/>
    <property type="match status" value="1"/>
</dbReference>
<dbReference type="InterPro" id="IPR019813">
    <property type="entry name" value="Translation_initiation_fac3_CS"/>
</dbReference>
<dbReference type="EMBL" id="LAZR01000675">
    <property type="protein sequence ID" value="KKN60989.1"/>
    <property type="molecule type" value="Genomic_DNA"/>
</dbReference>
<dbReference type="AlphaFoldDB" id="A0A0F9S1L8"/>
<dbReference type="GO" id="GO:0005737">
    <property type="term" value="C:cytoplasm"/>
    <property type="evidence" value="ECO:0007669"/>
    <property type="project" value="UniProtKB-ARBA"/>
</dbReference>
<evidence type="ECO:0000313" key="6">
    <source>
        <dbReference type="EMBL" id="KKN60989.1"/>
    </source>
</evidence>
<evidence type="ECO:0000256" key="2">
    <source>
        <dbReference type="ARBA" id="ARBA00022540"/>
    </source>
</evidence>
<accession>A0A0F9S1L8</accession>
<feature type="domain" description="Translation initiation factor 3 N-terminal" evidence="5">
    <location>
        <begin position="2"/>
        <end position="50"/>
    </location>
</feature>
<dbReference type="SUPFAM" id="SSF55200">
    <property type="entry name" value="Translation initiation factor IF3, C-terminal domain"/>
    <property type="match status" value="1"/>
</dbReference>
<dbReference type="Pfam" id="PF00707">
    <property type="entry name" value="IF3_C"/>
    <property type="match status" value="1"/>
</dbReference>
<evidence type="ECO:0000259" key="4">
    <source>
        <dbReference type="Pfam" id="PF00707"/>
    </source>
</evidence>
<dbReference type="GO" id="GO:0032790">
    <property type="term" value="P:ribosome disassembly"/>
    <property type="evidence" value="ECO:0007669"/>
    <property type="project" value="TreeGrafter"/>
</dbReference>
<feature type="domain" description="Translation initiation factor 3 C-terminal" evidence="4">
    <location>
        <begin position="60"/>
        <end position="143"/>
    </location>
</feature>
<evidence type="ECO:0000256" key="3">
    <source>
        <dbReference type="ARBA" id="ARBA00022917"/>
    </source>
</evidence>
<dbReference type="InterPro" id="IPR001288">
    <property type="entry name" value="Translation_initiation_fac_3"/>
</dbReference>